<proteinExistence type="predicted"/>
<sequence length="135" mass="15395">MGNYLLREISCLKENQKQLGKVSPDVKRKRQEMTASEIENQGQGKKSKDVPSMSNQENENGSGSEEVCYTVINHRPDRRPSQSSNDDGYENIAKRVRPLREGSETEYALLRRACTTRSSSCTPEHEHDYELVLPH</sequence>
<feature type="compositionally biased region" description="Basic and acidic residues" evidence="1">
    <location>
        <begin position="123"/>
        <end position="135"/>
    </location>
</feature>
<dbReference type="OMA" id="KWQEMTA"/>
<organism evidence="2">
    <name type="scientific">Balaenoptera musculus</name>
    <name type="common">Blue whale</name>
    <dbReference type="NCBI Taxonomy" id="9771"/>
    <lineage>
        <taxon>Eukaryota</taxon>
        <taxon>Metazoa</taxon>
        <taxon>Chordata</taxon>
        <taxon>Craniata</taxon>
        <taxon>Vertebrata</taxon>
        <taxon>Euteleostomi</taxon>
        <taxon>Mammalia</taxon>
        <taxon>Eutheria</taxon>
        <taxon>Laurasiatheria</taxon>
        <taxon>Artiodactyla</taxon>
        <taxon>Whippomorpha</taxon>
        <taxon>Cetacea</taxon>
        <taxon>Mysticeti</taxon>
        <taxon>Balaenopteridae</taxon>
        <taxon>Balaenoptera</taxon>
    </lineage>
</organism>
<accession>A0A8C0C3J6</accession>
<dbReference type="AlphaFoldDB" id="A0A8C0C3J6"/>
<feature type="region of interest" description="Disordered" evidence="1">
    <location>
        <begin position="15"/>
        <end position="135"/>
    </location>
</feature>
<feature type="compositionally biased region" description="Low complexity" evidence="1">
    <location>
        <begin position="57"/>
        <end position="66"/>
    </location>
</feature>
<dbReference type="PANTHER" id="PTHR35351">
    <property type="entry name" value="GERMINAL CENTER-ASSOCIATED SIGNALING AND MOTILITY-LIKE PROTEIN"/>
    <property type="match status" value="1"/>
</dbReference>
<reference evidence="2" key="1">
    <citation type="submission" date="2023-09" db="UniProtKB">
        <authorList>
            <consortium name="Ensembl"/>
        </authorList>
    </citation>
    <scope>IDENTIFICATION</scope>
</reference>
<protein>
    <submittedName>
        <fullName evidence="2">Germinal center associated signaling and motility like</fullName>
    </submittedName>
</protein>
<evidence type="ECO:0000313" key="2">
    <source>
        <dbReference type="Ensembl" id="ENSBMSP00010000678.1"/>
    </source>
</evidence>
<name>A0A8C0C3J6_BALMU</name>
<dbReference type="Ensembl" id="ENSBMST00010000745.1">
    <property type="protein sequence ID" value="ENSBMSP00010000678.1"/>
    <property type="gene ID" value="ENSBMSG00010000539.1"/>
</dbReference>
<evidence type="ECO:0000256" key="1">
    <source>
        <dbReference type="SAM" id="MobiDB-lite"/>
    </source>
</evidence>
<dbReference type="PANTHER" id="PTHR35351:SF1">
    <property type="entry name" value="GERMINAL CENTER-ASSOCIATED SIGNALING AND MOTILITY-LIKE PROTEIN"/>
    <property type="match status" value="1"/>
</dbReference>
<dbReference type="GO" id="GO:0050855">
    <property type="term" value="P:regulation of B cell receptor signaling pathway"/>
    <property type="evidence" value="ECO:0007669"/>
    <property type="project" value="InterPro"/>
</dbReference>
<feature type="compositionally biased region" description="Polar residues" evidence="1">
    <location>
        <begin position="33"/>
        <end position="44"/>
    </location>
</feature>
<gene>
    <name evidence="2" type="primary">GCSAML</name>
</gene>
<dbReference type="InterPro" id="IPR031364">
    <property type="entry name" value="GC_assoc_lym"/>
</dbReference>
<dbReference type="GeneTree" id="ENSGT00940000158134"/>
<dbReference type="GO" id="GO:2000401">
    <property type="term" value="P:regulation of lymphocyte migration"/>
    <property type="evidence" value="ECO:0007669"/>
    <property type="project" value="InterPro"/>
</dbReference>
<dbReference type="Pfam" id="PF15666">
    <property type="entry name" value="HGAL"/>
    <property type="match status" value="1"/>
</dbReference>